<dbReference type="Proteomes" id="UP001157091">
    <property type="component" value="Unassembled WGS sequence"/>
</dbReference>
<sequence>MTRDEIMERRDRLTSGLAAAERLIVRMPDDPSKIAREVLADWVTLPVEAKRSALRALIARVEVRFEERRADVVPVWSTLRPIG</sequence>
<evidence type="ECO:0000313" key="2">
    <source>
        <dbReference type="Proteomes" id="UP001157091"/>
    </source>
</evidence>
<protein>
    <submittedName>
        <fullName evidence="1">Uncharacterized protein</fullName>
    </submittedName>
</protein>
<evidence type="ECO:0000313" key="1">
    <source>
        <dbReference type="EMBL" id="GMA22242.1"/>
    </source>
</evidence>
<gene>
    <name evidence="1" type="ORF">GCM10025864_00010</name>
</gene>
<name>A0ABQ6HV18_9MICO</name>
<organism evidence="1 2">
    <name type="scientific">Luteimicrobium album</name>
    <dbReference type="NCBI Taxonomy" id="1054550"/>
    <lineage>
        <taxon>Bacteria</taxon>
        <taxon>Bacillati</taxon>
        <taxon>Actinomycetota</taxon>
        <taxon>Actinomycetes</taxon>
        <taxon>Micrococcales</taxon>
        <taxon>Luteimicrobium</taxon>
    </lineage>
</organism>
<keyword evidence="2" id="KW-1185">Reference proteome</keyword>
<dbReference type="EMBL" id="BSUK01000001">
    <property type="protein sequence ID" value="GMA22242.1"/>
    <property type="molecule type" value="Genomic_DNA"/>
</dbReference>
<accession>A0ABQ6HV18</accession>
<dbReference type="RefSeq" id="WP_284291124.1">
    <property type="nucleotide sequence ID" value="NZ_BSUK01000001.1"/>
</dbReference>
<comment type="caution">
    <text evidence="1">The sequence shown here is derived from an EMBL/GenBank/DDBJ whole genome shotgun (WGS) entry which is preliminary data.</text>
</comment>
<reference evidence="2" key="1">
    <citation type="journal article" date="2019" name="Int. J. Syst. Evol. Microbiol.">
        <title>The Global Catalogue of Microorganisms (GCM) 10K type strain sequencing project: providing services to taxonomists for standard genome sequencing and annotation.</title>
        <authorList>
            <consortium name="The Broad Institute Genomics Platform"/>
            <consortium name="The Broad Institute Genome Sequencing Center for Infectious Disease"/>
            <person name="Wu L."/>
            <person name="Ma J."/>
        </authorList>
    </citation>
    <scope>NUCLEOTIDE SEQUENCE [LARGE SCALE GENOMIC DNA]</scope>
    <source>
        <strain evidence="2">NBRC 106348</strain>
    </source>
</reference>
<proteinExistence type="predicted"/>